<organism evidence="4">
    <name type="scientific">Amblyomma maculatum</name>
    <name type="common">Gulf Coast tick</name>
    <dbReference type="NCBI Taxonomy" id="34609"/>
    <lineage>
        <taxon>Eukaryota</taxon>
        <taxon>Metazoa</taxon>
        <taxon>Ecdysozoa</taxon>
        <taxon>Arthropoda</taxon>
        <taxon>Chelicerata</taxon>
        <taxon>Arachnida</taxon>
        <taxon>Acari</taxon>
        <taxon>Parasitiformes</taxon>
        <taxon>Ixodida</taxon>
        <taxon>Ixodoidea</taxon>
        <taxon>Ixodidae</taxon>
        <taxon>Amblyomminae</taxon>
        <taxon>Amblyomma</taxon>
    </lineage>
</organism>
<dbReference type="InterPro" id="IPR012459">
    <property type="entry name" value="Rrp15"/>
</dbReference>
<dbReference type="EMBL" id="JO840999">
    <property type="protein sequence ID" value="AEO32616.1"/>
    <property type="molecule type" value="mRNA"/>
</dbReference>
<accession>G3MGJ8</accession>
<dbReference type="GO" id="GO:0030687">
    <property type="term" value="C:preribosome, large subunit precursor"/>
    <property type="evidence" value="ECO:0007669"/>
    <property type="project" value="TreeGrafter"/>
</dbReference>
<dbReference type="GO" id="GO:0000470">
    <property type="term" value="P:maturation of LSU-rRNA"/>
    <property type="evidence" value="ECO:0007669"/>
    <property type="project" value="TreeGrafter"/>
</dbReference>
<feature type="region of interest" description="Disordered" evidence="3">
    <location>
        <begin position="30"/>
        <end position="55"/>
    </location>
</feature>
<dbReference type="PANTHER" id="PTHR13245">
    <property type="entry name" value="RRP15-LIKE PROTEIN"/>
    <property type="match status" value="1"/>
</dbReference>
<proteinExistence type="evidence at transcript level"/>
<reference evidence="4" key="1">
    <citation type="journal article" date="2011" name="PLoS ONE">
        <title>A deep insight into the sialotranscriptome of the gulf coast tick, Amblyomma maculatum.</title>
        <authorList>
            <person name="Karim S."/>
            <person name="Singh P."/>
            <person name="Ribeiro J.M."/>
        </authorList>
    </citation>
    <scope>NUCLEOTIDE SEQUENCE</scope>
    <source>
        <tissue evidence="4">Salivary gland</tissue>
    </source>
</reference>
<dbReference type="GO" id="GO:0000460">
    <property type="term" value="P:maturation of 5.8S rRNA"/>
    <property type="evidence" value="ECO:0007669"/>
    <property type="project" value="TreeGrafter"/>
</dbReference>
<protein>
    <recommendedName>
        <fullName evidence="2">RRP15-like protein</fullName>
    </recommendedName>
</protein>
<feature type="non-terminal residue" evidence="4">
    <location>
        <position position="1"/>
    </location>
</feature>
<dbReference type="Pfam" id="PF07890">
    <property type="entry name" value="Rrp15p"/>
    <property type="match status" value="1"/>
</dbReference>
<name>G3MGJ8_AMBMU</name>
<evidence type="ECO:0000256" key="1">
    <source>
        <dbReference type="ARBA" id="ARBA00007462"/>
    </source>
</evidence>
<evidence type="ECO:0000256" key="2">
    <source>
        <dbReference type="ARBA" id="ARBA00017475"/>
    </source>
</evidence>
<evidence type="ECO:0000256" key="3">
    <source>
        <dbReference type="SAM" id="MobiDB-lite"/>
    </source>
</evidence>
<comment type="similarity">
    <text evidence="1">Belongs to the RRP15 family.</text>
</comment>
<dbReference type="PANTHER" id="PTHR13245:SF14">
    <property type="entry name" value="RRP15-LIKE PROTEIN"/>
    <property type="match status" value="1"/>
</dbReference>
<evidence type="ECO:0000313" key="4">
    <source>
        <dbReference type="EMBL" id="AEO32616.1"/>
    </source>
</evidence>
<sequence>CFFLNYVAVGVCSTNRENVDVQSVNRRLKDDELDHSADDEQPEFASGSDESAAEGNEAWADVLGKLLHTKAPRTKTPILFKAKKDGQARKKPATVMEIVDDKGEVKEQEKEAVTDEPEVLSKRALRERKEKKRQWEEMSRVRPVHDEVEKRLARIATKGVVQLFNAVKTHQKEVEQKLRSAGQSETKRDKVMKSFSKGAFLDMLKESKENPAEKQQSWGVLRDDFMLGAEMKDWDKEEEEAS</sequence>
<dbReference type="AlphaFoldDB" id="G3MGJ8"/>